<proteinExistence type="inferred from homology"/>
<gene>
    <name evidence="6" type="ORF">SAMN04489740_3087</name>
</gene>
<dbReference type="GO" id="GO:1901678">
    <property type="term" value="P:iron coordination entity transport"/>
    <property type="evidence" value="ECO:0007669"/>
    <property type="project" value="UniProtKB-ARBA"/>
</dbReference>
<feature type="domain" description="Fe/B12 periplasmic-binding" evidence="5">
    <location>
        <begin position="79"/>
        <end position="361"/>
    </location>
</feature>
<dbReference type="Proteomes" id="UP000182725">
    <property type="component" value="Unassembled WGS sequence"/>
</dbReference>
<dbReference type="Gene3D" id="3.40.50.1980">
    <property type="entry name" value="Nitrogenase molybdenum iron protein domain"/>
    <property type="match status" value="2"/>
</dbReference>
<sequence length="364" mass="37991">MASLRLRSPLGNALEFSRRQSLKLGLFASVAALGVGLAGCSTGAVGESGSQGTQASADTFPVTVKHIYGETVIKAAPVRVATVSWVNDDVAIALGVVPVGMPKNEWGGNEQFSTAWKDAALEKAGAAIGSDKAPATYSEADGINFTEIAKTTPDIILAAYSGLTQEDYDKLSKIAPVIAFPEAAYGTSWQDSTTMIGAALGKSAAAKELIAATEKTIADQAAKYPQIAGKTFIYGNLEPAKSDGVNVYLSGDNRPKFLTSIGMKLAPVVVAAEKGTKEFYLPWSAEKANELDSQVFVSWVPDNKTKEAIAKDPLLGQIPAVKSGAFVADSDEMLTLAISASSPLSLPWALDAFLPQLAEAADKA</sequence>
<dbReference type="SUPFAM" id="SSF53807">
    <property type="entry name" value="Helical backbone' metal receptor"/>
    <property type="match status" value="1"/>
</dbReference>
<dbReference type="RefSeq" id="WP_074712333.1">
    <property type="nucleotide sequence ID" value="NZ_FNTV01000001.1"/>
</dbReference>
<evidence type="ECO:0000259" key="5">
    <source>
        <dbReference type="PROSITE" id="PS50983"/>
    </source>
</evidence>
<evidence type="ECO:0000256" key="1">
    <source>
        <dbReference type="ARBA" id="ARBA00004196"/>
    </source>
</evidence>
<reference evidence="6 7" key="1">
    <citation type="submission" date="2016-10" db="EMBL/GenBank/DDBJ databases">
        <authorList>
            <person name="de Groot N.N."/>
        </authorList>
    </citation>
    <scope>NUCLEOTIDE SEQUENCE [LARGE SCALE GENOMIC DNA]</scope>
    <source>
        <strain evidence="6 7">DSM 22274</strain>
    </source>
</reference>
<dbReference type="PROSITE" id="PS50983">
    <property type="entry name" value="FE_B12_PBP"/>
    <property type="match status" value="1"/>
</dbReference>
<evidence type="ECO:0000256" key="3">
    <source>
        <dbReference type="ARBA" id="ARBA00022448"/>
    </source>
</evidence>
<dbReference type="InterPro" id="IPR051313">
    <property type="entry name" value="Bact_iron-sidero_bind"/>
</dbReference>
<keyword evidence="4" id="KW-0732">Signal</keyword>
<keyword evidence="3" id="KW-0813">Transport</keyword>
<dbReference type="GO" id="GO:0030288">
    <property type="term" value="C:outer membrane-bounded periplasmic space"/>
    <property type="evidence" value="ECO:0007669"/>
    <property type="project" value="TreeGrafter"/>
</dbReference>
<dbReference type="PANTHER" id="PTHR30532">
    <property type="entry name" value="IRON III DICITRATE-BINDING PERIPLASMIC PROTEIN"/>
    <property type="match status" value="1"/>
</dbReference>
<dbReference type="Pfam" id="PF01497">
    <property type="entry name" value="Peripla_BP_2"/>
    <property type="match status" value="1"/>
</dbReference>
<organism evidence="6 7">
    <name type="scientific">Arthrobacter alpinus</name>
    <dbReference type="NCBI Taxonomy" id="656366"/>
    <lineage>
        <taxon>Bacteria</taxon>
        <taxon>Bacillati</taxon>
        <taxon>Actinomycetota</taxon>
        <taxon>Actinomycetes</taxon>
        <taxon>Micrococcales</taxon>
        <taxon>Micrococcaceae</taxon>
        <taxon>Arthrobacter</taxon>
    </lineage>
</organism>
<evidence type="ECO:0000313" key="7">
    <source>
        <dbReference type="Proteomes" id="UP000182725"/>
    </source>
</evidence>
<comment type="subcellular location">
    <subcellularLocation>
        <location evidence="1">Cell envelope</location>
    </subcellularLocation>
</comment>
<evidence type="ECO:0000313" key="6">
    <source>
        <dbReference type="EMBL" id="SEE91782.1"/>
    </source>
</evidence>
<protein>
    <submittedName>
        <fullName evidence="6">Iron complex transport system substrate-binding protein</fullName>
    </submittedName>
</protein>
<dbReference type="InterPro" id="IPR002491">
    <property type="entry name" value="ABC_transptr_periplasmic_BD"/>
</dbReference>
<accession>A0A1H5MQX1</accession>
<name>A0A1H5MQX1_9MICC</name>
<evidence type="ECO:0000256" key="4">
    <source>
        <dbReference type="ARBA" id="ARBA00022729"/>
    </source>
</evidence>
<dbReference type="EMBL" id="FNTV01000001">
    <property type="protein sequence ID" value="SEE91782.1"/>
    <property type="molecule type" value="Genomic_DNA"/>
</dbReference>
<evidence type="ECO:0000256" key="2">
    <source>
        <dbReference type="ARBA" id="ARBA00008814"/>
    </source>
</evidence>
<dbReference type="AlphaFoldDB" id="A0A1H5MQX1"/>
<dbReference type="PANTHER" id="PTHR30532:SF24">
    <property type="entry name" value="FERRIC ENTEROBACTIN-BINDING PERIPLASMIC PROTEIN FEPB"/>
    <property type="match status" value="1"/>
</dbReference>
<comment type="similarity">
    <text evidence="2">Belongs to the bacterial solute-binding protein 8 family.</text>
</comment>